<proteinExistence type="predicted"/>
<organism evidence="1 2">
    <name type="scientific">Zarea fungicola</name>
    <dbReference type="NCBI Taxonomy" id="93591"/>
    <lineage>
        <taxon>Eukaryota</taxon>
        <taxon>Fungi</taxon>
        <taxon>Dikarya</taxon>
        <taxon>Ascomycota</taxon>
        <taxon>Pezizomycotina</taxon>
        <taxon>Sordariomycetes</taxon>
        <taxon>Hypocreomycetidae</taxon>
        <taxon>Hypocreales</taxon>
        <taxon>Cordycipitaceae</taxon>
        <taxon>Zarea</taxon>
    </lineage>
</organism>
<keyword evidence="2" id="KW-1185">Reference proteome</keyword>
<dbReference type="EMBL" id="JANJQO010001927">
    <property type="protein sequence ID" value="KAJ2968692.1"/>
    <property type="molecule type" value="Genomic_DNA"/>
</dbReference>
<comment type="caution">
    <text evidence="1">The sequence shown here is derived from an EMBL/GenBank/DDBJ whole genome shotgun (WGS) entry which is preliminary data.</text>
</comment>
<protein>
    <submittedName>
        <fullName evidence="1">Uncharacterized protein</fullName>
    </submittedName>
</protein>
<sequence>MKTFFATATAALMAMLAAPAHASDCIKGNELFDSLDGENFRTESSISTDSNIHNRYMSTNDVGVIATHFANGVANCINNEHGCPFGRSGYFSSYFDCDWTCSLQVDSNNNVVWHMSDFDNIDVLVIEKALGCFNKQPLRSVAFNLFAIQGHNSNPGLSSNWKIVCDPLESC</sequence>
<evidence type="ECO:0000313" key="2">
    <source>
        <dbReference type="Proteomes" id="UP001143910"/>
    </source>
</evidence>
<reference evidence="1" key="1">
    <citation type="submission" date="2022-08" db="EMBL/GenBank/DDBJ databases">
        <title>Genome Sequence of Lecanicillium fungicola.</title>
        <authorList>
            <person name="Buettner E."/>
        </authorList>
    </citation>
    <scope>NUCLEOTIDE SEQUENCE</scope>
    <source>
        <strain evidence="1">Babe33</strain>
    </source>
</reference>
<name>A0ACC1MNV6_9HYPO</name>
<gene>
    <name evidence="1" type="ORF">NQ176_g9056</name>
</gene>
<accession>A0ACC1MNV6</accession>
<evidence type="ECO:0000313" key="1">
    <source>
        <dbReference type="EMBL" id="KAJ2968692.1"/>
    </source>
</evidence>
<dbReference type="Proteomes" id="UP001143910">
    <property type="component" value="Unassembled WGS sequence"/>
</dbReference>